<sequence>MNDLTHSELLELLAKADERIDKLQSALVDLRRNAEEALNPPQRTADDSA</sequence>
<protein>
    <submittedName>
        <fullName evidence="2">Uncharacterized protein</fullName>
    </submittedName>
</protein>
<dbReference type="EMBL" id="LAZR01052035">
    <property type="protein sequence ID" value="KKK83863.1"/>
    <property type="molecule type" value="Genomic_DNA"/>
</dbReference>
<keyword evidence="1" id="KW-0175">Coiled coil</keyword>
<gene>
    <name evidence="2" type="ORF">LCGC14_2789150</name>
</gene>
<evidence type="ECO:0000256" key="1">
    <source>
        <dbReference type="SAM" id="Coils"/>
    </source>
</evidence>
<name>A0A0F8YR26_9ZZZZ</name>
<reference evidence="2" key="1">
    <citation type="journal article" date="2015" name="Nature">
        <title>Complex archaea that bridge the gap between prokaryotes and eukaryotes.</title>
        <authorList>
            <person name="Spang A."/>
            <person name="Saw J.H."/>
            <person name="Jorgensen S.L."/>
            <person name="Zaremba-Niedzwiedzka K."/>
            <person name="Martijn J."/>
            <person name="Lind A.E."/>
            <person name="van Eijk R."/>
            <person name="Schleper C."/>
            <person name="Guy L."/>
            <person name="Ettema T.J."/>
        </authorList>
    </citation>
    <scope>NUCLEOTIDE SEQUENCE</scope>
</reference>
<accession>A0A0F8YR26</accession>
<evidence type="ECO:0000313" key="2">
    <source>
        <dbReference type="EMBL" id="KKK83863.1"/>
    </source>
</evidence>
<proteinExistence type="predicted"/>
<organism evidence="2">
    <name type="scientific">marine sediment metagenome</name>
    <dbReference type="NCBI Taxonomy" id="412755"/>
    <lineage>
        <taxon>unclassified sequences</taxon>
        <taxon>metagenomes</taxon>
        <taxon>ecological metagenomes</taxon>
    </lineage>
</organism>
<feature type="coiled-coil region" evidence="1">
    <location>
        <begin position="6"/>
        <end position="33"/>
    </location>
</feature>
<dbReference type="AlphaFoldDB" id="A0A0F8YR26"/>
<comment type="caution">
    <text evidence="2">The sequence shown here is derived from an EMBL/GenBank/DDBJ whole genome shotgun (WGS) entry which is preliminary data.</text>
</comment>